<dbReference type="PROSITE" id="PS00868">
    <property type="entry name" value="CYS_MET_METAB_PP"/>
    <property type="match status" value="1"/>
</dbReference>
<evidence type="ECO:0000313" key="6">
    <source>
        <dbReference type="EMBL" id="QCK13857.1"/>
    </source>
</evidence>
<keyword evidence="7" id="KW-1185">Reference proteome</keyword>
<dbReference type="PANTHER" id="PTHR11808:SF15">
    <property type="entry name" value="CYSTATHIONINE GAMMA-LYASE"/>
    <property type="match status" value="1"/>
</dbReference>
<dbReference type="FunFam" id="3.40.640.10:FF:000009">
    <property type="entry name" value="Cystathionine gamma-synthase homolog"/>
    <property type="match status" value="1"/>
</dbReference>
<keyword evidence="3 4" id="KW-0663">Pyridoxal phosphate</keyword>
<dbReference type="InterPro" id="IPR015421">
    <property type="entry name" value="PyrdxlP-dep_Trfase_major"/>
</dbReference>
<name>A0A4D7JGN3_9BACT</name>
<dbReference type="AlphaFoldDB" id="A0A4D7JGN3"/>
<dbReference type="InterPro" id="IPR000277">
    <property type="entry name" value="Cys/Met-Metab_PyrdxlP-dep_enz"/>
</dbReference>
<dbReference type="Pfam" id="PF01053">
    <property type="entry name" value="Cys_Met_Meta_PP"/>
    <property type="match status" value="1"/>
</dbReference>
<organism evidence="6 7">
    <name type="scientific">Mangrovivirga cuniculi</name>
    <dbReference type="NCBI Taxonomy" id="2715131"/>
    <lineage>
        <taxon>Bacteria</taxon>
        <taxon>Pseudomonadati</taxon>
        <taxon>Bacteroidota</taxon>
        <taxon>Cytophagia</taxon>
        <taxon>Cytophagales</taxon>
        <taxon>Mangrovivirgaceae</taxon>
        <taxon>Mangrovivirga</taxon>
    </lineage>
</organism>
<dbReference type="Proteomes" id="UP000298616">
    <property type="component" value="Chromosome"/>
</dbReference>
<dbReference type="InterPro" id="IPR054542">
    <property type="entry name" value="Cys_met_metab_PP"/>
</dbReference>
<dbReference type="GO" id="GO:0004123">
    <property type="term" value="F:cystathionine gamma-lyase activity"/>
    <property type="evidence" value="ECO:0007669"/>
    <property type="project" value="TreeGrafter"/>
</dbReference>
<dbReference type="GO" id="GO:0030170">
    <property type="term" value="F:pyridoxal phosphate binding"/>
    <property type="evidence" value="ECO:0007669"/>
    <property type="project" value="InterPro"/>
</dbReference>
<protein>
    <submittedName>
        <fullName evidence="6">Cystathionine gamma-synthase</fullName>
    </submittedName>
</protein>
<accession>A0A4D7JGN3</accession>
<evidence type="ECO:0000256" key="5">
    <source>
        <dbReference type="RuleBase" id="RU362118"/>
    </source>
</evidence>
<dbReference type="PANTHER" id="PTHR11808">
    <property type="entry name" value="TRANS-SULFURATION ENZYME FAMILY MEMBER"/>
    <property type="match status" value="1"/>
</dbReference>
<dbReference type="GO" id="GO:0003962">
    <property type="term" value="F:cystathionine gamma-synthase activity"/>
    <property type="evidence" value="ECO:0007669"/>
    <property type="project" value="TreeGrafter"/>
</dbReference>
<sequence>MKDSKLSFETLALKSTEPFAGEVSPVSTPLYFSTTYHRNKDGSYDSGFVYSRTSNPNRLVLEKACAKLEGGHRGFAFASGMAGIEAVLKTLQTGEHIIIPDDAYFAVFKLIKEVFNRWGLSYTQVDMTELEQVENAINEKTKMIWLESPSNPMLKITDINAVTKIARDNNILVAVDNTWPTPVVQNPIKMGADIVVHSTTKYFGGHSDVLGGVVVINKNDKLEKHLEDIQNLGGGVLSPFDSWLTARGLQTLFLRVKAQSENAFKLAEFLNENSNIEKVFYPGLPSHKGHEVVKKQMHNGFGAMLSVTVKGGEQKAIEISNKLQLFTTATSLGGVESLIEHRKSVEGPESNTPDNLLRISVGLENIDDLIFDWQKALE</sequence>
<dbReference type="GO" id="GO:0019343">
    <property type="term" value="P:cysteine biosynthetic process via cystathionine"/>
    <property type="evidence" value="ECO:0007669"/>
    <property type="project" value="TreeGrafter"/>
</dbReference>
<comment type="similarity">
    <text evidence="2 5">Belongs to the trans-sulfuration enzymes family.</text>
</comment>
<evidence type="ECO:0000313" key="7">
    <source>
        <dbReference type="Proteomes" id="UP000298616"/>
    </source>
</evidence>
<dbReference type="Gene3D" id="3.90.1150.10">
    <property type="entry name" value="Aspartate Aminotransferase, domain 1"/>
    <property type="match status" value="1"/>
</dbReference>
<dbReference type="GO" id="GO:0019346">
    <property type="term" value="P:transsulfuration"/>
    <property type="evidence" value="ECO:0007669"/>
    <property type="project" value="InterPro"/>
</dbReference>
<gene>
    <name evidence="6" type="ORF">DCC35_03325</name>
</gene>
<dbReference type="RefSeq" id="WP_137089448.1">
    <property type="nucleotide sequence ID" value="NZ_CP028923.1"/>
</dbReference>
<proteinExistence type="inferred from homology"/>
<evidence type="ECO:0000256" key="1">
    <source>
        <dbReference type="ARBA" id="ARBA00001933"/>
    </source>
</evidence>
<evidence type="ECO:0000256" key="2">
    <source>
        <dbReference type="ARBA" id="ARBA00009077"/>
    </source>
</evidence>
<dbReference type="PIRSF" id="PIRSF001434">
    <property type="entry name" value="CGS"/>
    <property type="match status" value="1"/>
</dbReference>
<dbReference type="KEGG" id="fpf:DCC35_03325"/>
<dbReference type="SUPFAM" id="SSF53383">
    <property type="entry name" value="PLP-dependent transferases"/>
    <property type="match status" value="1"/>
</dbReference>
<comment type="cofactor">
    <cofactor evidence="1 5">
        <name>pyridoxal 5'-phosphate</name>
        <dbReference type="ChEBI" id="CHEBI:597326"/>
    </cofactor>
</comment>
<evidence type="ECO:0000256" key="3">
    <source>
        <dbReference type="ARBA" id="ARBA00022898"/>
    </source>
</evidence>
<dbReference type="GO" id="GO:0005737">
    <property type="term" value="C:cytoplasm"/>
    <property type="evidence" value="ECO:0007669"/>
    <property type="project" value="TreeGrafter"/>
</dbReference>
<evidence type="ECO:0000256" key="4">
    <source>
        <dbReference type="PIRSR" id="PIRSR001434-2"/>
    </source>
</evidence>
<dbReference type="InterPro" id="IPR015424">
    <property type="entry name" value="PyrdxlP-dep_Trfase"/>
</dbReference>
<dbReference type="CDD" id="cd00614">
    <property type="entry name" value="CGS_like"/>
    <property type="match status" value="1"/>
</dbReference>
<dbReference type="InterPro" id="IPR015422">
    <property type="entry name" value="PyrdxlP-dep_Trfase_small"/>
</dbReference>
<dbReference type="OrthoDB" id="9803729at2"/>
<feature type="modified residue" description="N6-(pyridoxal phosphate)lysine" evidence="4">
    <location>
        <position position="201"/>
    </location>
</feature>
<reference evidence="6 7" key="1">
    <citation type="submission" date="2018-04" db="EMBL/GenBank/DDBJ databases">
        <title>Complete genome uncultured novel isolate.</title>
        <authorList>
            <person name="Merlino G."/>
        </authorList>
    </citation>
    <scope>NUCLEOTIDE SEQUENCE [LARGE SCALE GENOMIC DNA]</scope>
    <source>
        <strain evidence="7">R1DC9</strain>
    </source>
</reference>
<dbReference type="EMBL" id="CP028923">
    <property type="protein sequence ID" value="QCK13857.1"/>
    <property type="molecule type" value="Genomic_DNA"/>
</dbReference>
<dbReference type="Gene3D" id="3.40.640.10">
    <property type="entry name" value="Type I PLP-dependent aspartate aminotransferase-like (Major domain)"/>
    <property type="match status" value="1"/>
</dbReference>